<organism evidence="11 12">
    <name type="scientific">Gulbenkiania indica</name>
    <dbReference type="NCBI Taxonomy" id="375574"/>
    <lineage>
        <taxon>Bacteria</taxon>
        <taxon>Pseudomonadati</taxon>
        <taxon>Pseudomonadota</taxon>
        <taxon>Betaproteobacteria</taxon>
        <taxon>Neisseriales</taxon>
        <taxon>Chromobacteriaceae</taxon>
        <taxon>Gulbenkiania</taxon>
    </lineage>
</organism>
<evidence type="ECO:0000313" key="12">
    <source>
        <dbReference type="Proteomes" id="UP000243535"/>
    </source>
</evidence>
<dbReference type="EC" id="4.2.1.1" evidence="2 10"/>
<dbReference type="SMART" id="SM00947">
    <property type="entry name" value="Pro_CA"/>
    <property type="match status" value="1"/>
</dbReference>
<dbReference type="Proteomes" id="UP000243535">
    <property type="component" value="Unassembled WGS sequence"/>
</dbReference>
<evidence type="ECO:0000256" key="9">
    <source>
        <dbReference type="PIRSR" id="PIRSR601765-1"/>
    </source>
</evidence>
<dbReference type="GO" id="GO:0008270">
    <property type="term" value="F:zinc ion binding"/>
    <property type="evidence" value="ECO:0007669"/>
    <property type="project" value="UniProtKB-UniRule"/>
</dbReference>
<comment type="similarity">
    <text evidence="1 10">Belongs to the beta-class carbonic anhydrase family.</text>
</comment>
<keyword evidence="4 9" id="KW-0479">Metal-binding</keyword>
<comment type="cofactor">
    <cofactor evidence="9">
        <name>Zn(2+)</name>
        <dbReference type="ChEBI" id="CHEBI:29105"/>
    </cofactor>
    <text evidence="9">Binds 1 zinc ion per subunit.</text>
</comment>
<evidence type="ECO:0000256" key="6">
    <source>
        <dbReference type="ARBA" id="ARBA00023239"/>
    </source>
</evidence>
<dbReference type="Gene3D" id="3.40.1050.10">
    <property type="entry name" value="Carbonic anhydrase"/>
    <property type="match status" value="1"/>
</dbReference>
<dbReference type="InterPro" id="IPR015892">
    <property type="entry name" value="Carbonic_anhydrase_CS"/>
</dbReference>
<feature type="binding site" evidence="9">
    <location>
        <position position="44"/>
    </location>
    <ligand>
        <name>Zn(2+)</name>
        <dbReference type="ChEBI" id="CHEBI:29105"/>
    </ligand>
</feature>
<feature type="binding site" evidence="9">
    <location>
        <position position="106"/>
    </location>
    <ligand>
        <name>Zn(2+)</name>
        <dbReference type="ChEBI" id="CHEBI:29105"/>
    </ligand>
</feature>
<dbReference type="AlphaFoldDB" id="A0A0K6GVT7"/>
<evidence type="ECO:0000256" key="2">
    <source>
        <dbReference type="ARBA" id="ARBA00012925"/>
    </source>
</evidence>
<dbReference type="GO" id="GO:0015976">
    <property type="term" value="P:carbon utilization"/>
    <property type="evidence" value="ECO:0007669"/>
    <property type="project" value="InterPro"/>
</dbReference>
<dbReference type="SUPFAM" id="SSF53056">
    <property type="entry name" value="beta-carbonic anhydrase, cab"/>
    <property type="match status" value="1"/>
</dbReference>
<dbReference type="GO" id="GO:0004089">
    <property type="term" value="F:carbonate dehydratase activity"/>
    <property type="evidence" value="ECO:0007669"/>
    <property type="project" value="UniProtKB-UniRule"/>
</dbReference>
<accession>A0A0K6GVT7</accession>
<evidence type="ECO:0000256" key="3">
    <source>
        <dbReference type="ARBA" id="ARBA00014628"/>
    </source>
</evidence>
<reference evidence="12" key="1">
    <citation type="submission" date="2015-08" db="EMBL/GenBank/DDBJ databases">
        <authorList>
            <person name="Varghese N."/>
        </authorList>
    </citation>
    <scope>NUCLEOTIDE SEQUENCE [LARGE SCALE GENOMIC DNA]</scope>
    <source>
        <strain evidence="12">DSM 17901</strain>
    </source>
</reference>
<comment type="function">
    <text evidence="10">Reversible hydration of carbon dioxide.</text>
</comment>
<dbReference type="STRING" id="375574.GCA_001418035_01155"/>
<evidence type="ECO:0000256" key="10">
    <source>
        <dbReference type="RuleBase" id="RU003956"/>
    </source>
</evidence>
<feature type="binding site" evidence="9">
    <location>
        <position position="42"/>
    </location>
    <ligand>
        <name>Zn(2+)</name>
        <dbReference type="ChEBI" id="CHEBI:29105"/>
    </ligand>
</feature>
<dbReference type="CDD" id="cd00884">
    <property type="entry name" value="beta_CA_cladeB"/>
    <property type="match status" value="1"/>
</dbReference>
<protein>
    <recommendedName>
        <fullName evidence="3 10">Carbonic anhydrase</fullName>
        <ecNumber evidence="2 10">4.2.1.1</ecNumber>
    </recommendedName>
    <alternativeName>
        <fullName evidence="7 10">Carbonate dehydratase</fullName>
    </alternativeName>
</protein>
<evidence type="ECO:0000256" key="8">
    <source>
        <dbReference type="ARBA" id="ARBA00048348"/>
    </source>
</evidence>
<gene>
    <name evidence="11" type="ORF">Ga0061063_1363</name>
</gene>
<evidence type="ECO:0000256" key="4">
    <source>
        <dbReference type="ARBA" id="ARBA00022723"/>
    </source>
</evidence>
<name>A0A0K6GVT7_9NEIS</name>
<keyword evidence="6 10" id="KW-0456">Lyase</keyword>
<sequence>MRSVDPLLQGFRRFQARYFGRRDSIFEALRHGQKPATLVIGCCDSRVHPALLTGAEPGELFVVRNVANLVPPHDPDNAHASVAAALEFAVLSLGIERIIVLGHSGCGGIRALLTRCTAPGSALTRWLDIAIPARQFVERHHAHETESVRLNLCEKGGILVSLENLLSYPWVRERVEARTLALDGWYFDLQEGALWGYDGEARRFLPLVCPLPVRSAVSLPT</sequence>
<evidence type="ECO:0000256" key="5">
    <source>
        <dbReference type="ARBA" id="ARBA00022833"/>
    </source>
</evidence>
<dbReference type="PANTHER" id="PTHR11002:SF76">
    <property type="entry name" value="CARBONIC ANHYDRASE"/>
    <property type="match status" value="1"/>
</dbReference>
<dbReference type="PROSITE" id="PS00705">
    <property type="entry name" value="PROK_CO2_ANHYDRASE_2"/>
    <property type="match status" value="1"/>
</dbReference>
<evidence type="ECO:0000256" key="1">
    <source>
        <dbReference type="ARBA" id="ARBA00006217"/>
    </source>
</evidence>
<comment type="catalytic activity">
    <reaction evidence="8 10">
        <text>hydrogencarbonate + H(+) = CO2 + H2O</text>
        <dbReference type="Rhea" id="RHEA:10748"/>
        <dbReference type="ChEBI" id="CHEBI:15377"/>
        <dbReference type="ChEBI" id="CHEBI:15378"/>
        <dbReference type="ChEBI" id="CHEBI:16526"/>
        <dbReference type="ChEBI" id="CHEBI:17544"/>
        <dbReference type="EC" id="4.2.1.1"/>
    </reaction>
</comment>
<dbReference type="PANTHER" id="PTHR11002">
    <property type="entry name" value="CARBONIC ANHYDRASE"/>
    <property type="match status" value="1"/>
</dbReference>
<evidence type="ECO:0000313" key="11">
    <source>
        <dbReference type="EMBL" id="CUA82613.1"/>
    </source>
</evidence>
<feature type="binding site" evidence="9">
    <location>
        <position position="103"/>
    </location>
    <ligand>
        <name>Zn(2+)</name>
        <dbReference type="ChEBI" id="CHEBI:29105"/>
    </ligand>
</feature>
<dbReference type="Pfam" id="PF00484">
    <property type="entry name" value="Pro_CA"/>
    <property type="match status" value="1"/>
</dbReference>
<dbReference type="InterPro" id="IPR045066">
    <property type="entry name" value="Beta_CA_cladeB"/>
</dbReference>
<dbReference type="RefSeq" id="WP_055433679.1">
    <property type="nucleotide sequence ID" value="NZ_CYHA01000002.1"/>
</dbReference>
<evidence type="ECO:0000256" key="7">
    <source>
        <dbReference type="ARBA" id="ARBA00031969"/>
    </source>
</evidence>
<dbReference type="InterPro" id="IPR001765">
    <property type="entry name" value="Carbonic_anhydrase"/>
</dbReference>
<dbReference type="EMBL" id="CYHA01000002">
    <property type="protein sequence ID" value="CUA82613.1"/>
    <property type="molecule type" value="Genomic_DNA"/>
</dbReference>
<proteinExistence type="inferred from homology"/>
<dbReference type="FunFam" id="3.40.1050.10:FF:000003">
    <property type="entry name" value="Carbonic anhydrase"/>
    <property type="match status" value="1"/>
</dbReference>
<dbReference type="InterPro" id="IPR036874">
    <property type="entry name" value="Carbonic_anhydrase_sf"/>
</dbReference>
<keyword evidence="12" id="KW-1185">Reference proteome</keyword>
<keyword evidence="5 9" id="KW-0862">Zinc</keyword>
<dbReference type="OrthoDB" id="9797527at2"/>